<dbReference type="PANTHER" id="PTHR24208">
    <property type="entry name" value="LIM/HOMEOBOX PROTEIN LHX"/>
    <property type="match status" value="1"/>
</dbReference>
<dbReference type="InterPro" id="IPR050453">
    <property type="entry name" value="LIM_Homeobox_TF"/>
</dbReference>
<dbReference type="HOGENOM" id="CLU_187010_1_1_1"/>
<evidence type="ECO:0000313" key="12">
    <source>
        <dbReference type="Proteomes" id="UP000015101"/>
    </source>
</evidence>
<dbReference type="InterPro" id="IPR001781">
    <property type="entry name" value="Znf_LIM"/>
</dbReference>
<dbReference type="GO" id="GO:0005634">
    <property type="term" value="C:nucleus"/>
    <property type="evidence" value="ECO:0007669"/>
    <property type="project" value="UniProtKB-SubCell"/>
</dbReference>
<dbReference type="STRING" id="6412.T1EIU4"/>
<gene>
    <name evidence="11" type="primary">20196494</name>
    <name evidence="10" type="ORF">HELRODRAFT_138363</name>
</gene>
<proteinExistence type="predicted"/>
<dbReference type="OrthoDB" id="6352355at2759"/>
<keyword evidence="4 8" id="KW-0440">LIM domain</keyword>
<keyword evidence="6" id="KW-0371">Homeobox</keyword>
<evidence type="ECO:0000256" key="6">
    <source>
        <dbReference type="ARBA" id="ARBA00023155"/>
    </source>
</evidence>
<dbReference type="GO" id="GO:0003677">
    <property type="term" value="F:DNA binding"/>
    <property type="evidence" value="ECO:0007669"/>
    <property type="project" value="UniProtKB-KW"/>
</dbReference>
<dbReference type="EnsemblMetazoa" id="HelroT138363">
    <property type="protein sequence ID" value="HelroP138363"/>
    <property type="gene ID" value="HelroG138363"/>
</dbReference>
<evidence type="ECO:0000313" key="10">
    <source>
        <dbReference type="EMBL" id="ESO10789.1"/>
    </source>
</evidence>
<evidence type="ECO:0000256" key="2">
    <source>
        <dbReference type="ARBA" id="ARBA00022723"/>
    </source>
</evidence>
<keyword evidence="12" id="KW-1185">Reference proteome</keyword>
<organism evidence="11 12">
    <name type="scientific">Helobdella robusta</name>
    <name type="common">Californian leech</name>
    <dbReference type="NCBI Taxonomy" id="6412"/>
    <lineage>
        <taxon>Eukaryota</taxon>
        <taxon>Metazoa</taxon>
        <taxon>Spiralia</taxon>
        <taxon>Lophotrochozoa</taxon>
        <taxon>Annelida</taxon>
        <taxon>Clitellata</taxon>
        <taxon>Hirudinea</taxon>
        <taxon>Rhynchobdellida</taxon>
        <taxon>Glossiphoniidae</taxon>
        <taxon>Helobdella</taxon>
    </lineage>
</organism>
<dbReference type="FunFam" id="2.10.110.10:FF:000178">
    <property type="entry name" value="LIM domain family"/>
    <property type="match status" value="1"/>
</dbReference>
<evidence type="ECO:0000259" key="9">
    <source>
        <dbReference type="PROSITE" id="PS50023"/>
    </source>
</evidence>
<dbReference type="GO" id="GO:0046872">
    <property type="term" value="F:metal ion binding"/>
    <property type="evidence" value="ECO:0007669"/>
    <property type="project" value="UniProtKB-KW"/>
</dbReference>
<feature type="domain" description="LIM zinc-binding" evidence="9">
    <location>
        <begin position="1"/>
        <end position="53"/>
    </location>
</feature>
<accession>T1EIU4</accession>
<evidence type="ECO:0000256" key="8">
    <source>
        <dbReference type="PROSITE-ProRule" id="PRU00125"/>
    </source>
</evidence>
<reference evidence="12" key="1">
    <citation type="submission" date="2012-12" db="EMBL/GenBank/DDBJ databases">
        <authorList>
            <person name="Hellsten U."/>
            <person name="Grimwood J."/>
            <person name="Chapman J.A."/>
            <person name="Shapiro H."/>
            <person name="Aerts A."/>
            <person name="Otillar R.P."/>
            <person name="Terry A.Y."/>
            <person name="Boore J.L."/>
            <person name="Simakov O."/>
            <person name="Marletaz F."/>
            <person name="Cho S.-J."/>
            <person name="Edsinger-Gonzales E."/>
            <person name="Havlak P."/>
            <person name="Kuo D.-H."/>
            <person name="Larsson T."/>
            <person name="Lv J."/>
            <person name="Arendt D."/>
            <person name="Savage R."/>
            <person name="Osoegawa K."/>
            <person name="de Jong P."/>
            <person name="Lindberg D.R."/>
            <person name="Seaver E.C."/>
            <person name="Weisblat D.A."/>
            <person name="Putnam N.H."/>
            <person name="Grigoriev I.V."/>
            <person name="Rokhsar D.S."/>
        </authorList>
    </citation>
    <scope>NUCLEOTIDE SEQUENCE</scope>
</reference>
<dbReference type="Pfam" id="PF00412">
    <property type="entry name" value="LIM"/>
    <property type="match status" value="1"/>
</dbReference>
<protein>
    <recommendedName>
        <fullName evidence="9">LIM zinc-binding domain-containing protein</fullName>
    </recommendedName>
</protein>
<dbReference type="EMBL" id="KB095858">
    <property type="protein sequence ID" value="ESO10789.1"/>
    <property type="molecule type" value="Genomic_DNA"/>
</dbReference>
<sequence length="53" mass="6133">CKCCSKQIEDKFLLKINEDCYHETCMLCDVCGCSLNGSCFIRDNQLLCKLDYE</sequence>
<dbReference type="PANTHER" id="PTHR24208:SF166">
    <property type="entry name" value="LIM HOMEOBOX TRANSCRIPTION FACTOR 1 ALPHA, ISOFORM B"/>
    <property type="match status" value="1"/>
</dbReference>
<evidence type="ECO:0000313" key="11">
    <source>
        <dbReference type="EnsemblMetazoa" id="HelroP138363"/>
    </source>
</evidence>
<dbReference type="AlphaFoldDB" id="T1EIU4"/>
<dbReference type="InParanoid" id="T1EIU4"/>
<keyword evidence="5" id="KW-0238">DNA-binding</keyword>
<dbReference type="KEGG" id="hro:HELRODRAFT_138363"/>
<dbReference type="EMBL" id="AMQM01002745">
    <property type="status" value="NOT_ANNOTATED_CDS"/>
    <property type="molecule type" value="Genomic_DNA"/>
</dbReference>
<dbReference type="PROSITE" id="PS50023">
    <property type="entry name" value="LIM_DOMAIN_2"/>
    <property type="match status" value="1"/>
</dbReference>
<evidence type="ECO:0000256" key="3">
    <source>
        <dbReference type="ARBA" id="ARBA00022833"/>
    </source>
</evidence>
<reference evidence="11" key="3">
    <citation type="submission" date="2015-06" db="UniProtKB">
        <authorList>
            <consortium name="EnsemblMetazoa"/>
        </authorList>
    </citation>
    <scope>IDENTIFICATION</scope>
</reference>
<dbReference type="Gene3D" id="2.10.110.10">
    <property type="entry name" value="Cysteine Rich Protein"/>
    <property type="match status" value="1"/>
</dbReference>
<dbReference type="RefSeq" id="XP_009011058.1">
    <property type="nucleotide sequence ID" value="XM_009012810.1"/>
</dbReference>
<keyword evidence="7" id="KW-0539">Nucleus</keyword>
<evidence type="ECO:0000256" key="5">
    <source>
        <dbReference type="ARBA" id="ARBA00023125"/>
    </source>
</evidence>
<keyword evidence="3 8" id="KW-0862">Zinc</keyword>
<reference evidence="10 12" key="2">
    <citation type="journal article" date="2013" name="Nature">
        <title>Insights into bilaterian evolution from three spiralian genomes.</title>
        <authorList>
            <person name="Simakov O."/>
            <person name="Marletaz F."/>
            <person name="Cho S.J."/>
            <person name="Edsinger-Gonzales E."/>
            <person name="Havlak P."/>
            <person name="Hellsten U."/>
            <person name="Kuo D.H."/>
            <person name="Larsson T."/>
            <person name="Lv J."/>
            <person name="Arendt D."/>
            <person name="Savage R."/>
            <person name="Osoegawa K."/>
            <person name="de Jong P."/>
            <person name="Grimwood J."/>
            <person name="Chapman J.A."/>
            <person name="Shapiro H."/>
            <person name="Aerts A."/>
            <person name="Otillar R.P."/>
            <person name="Terry A.Y."/>
            <person name="Boore J.L."/>
            <person name="Grigoriev I.V."/>
            <person name="Lindberg D.R."/>
            <person name="Seaver E.C."/>
            <person name="Weisblat D.A."/>
            <person name="Putnam N.H."/>
            <person name="Rokhsar D.S."/>
        </authorList>
    </citation>
    <scope>NUCLEOTIDE SEQUENCE</scope>
</reference>
<keyword evidence="2 8" id="KW-0479">Metal-binding</keyword>
<evidence type="ECO:0000256" key="7">
    <source>
        <dbReference type="ARBA" id="ARBA00023242"/>
    </source>
</evidence>
<name>T1EIU4_HELRO</name>
<dbReference type="CTD" id="20196494"/>
<evidence type="ECO:0000256" key="1">
    <source>
        <dbReference type="ARBA" id="ARBA00004123"/>
    </source>
</evidence>
<dbReference type="Proteomes" id="UP000015101">
    <property type="component" value="Unassembled WGS sequence"/>
</dbReference>
<dbReference type="PROSITE" id="PS00478">
    <property type="entry name" value="LIM_DOMAIN_1"/>
    <property type="match status" value="1"/>
</dbReference>
<dbReference type="SMART" id="SM00132">
    <property type="entry name" value="LIM"/>
    <property type="match status" value="1"/>
</dbReference>
<evidence type="ECO:0000256" key="4">
    <source>
        <dbReference type="ARBA" id="ARBA00023038"/>
    </source>
</evidence>
<comment type="subcellular location">
    <subcellularLocation>
        <location evidence="1">Nucleus</location>
    </subcellularLocation>
</comment>
<dbReference type="GeneID" id="20196494"/>